<dbReference type="GO" id="GO:0030151">
    <property type="term" value="F:molybdenum ion binding"/>
    <property type="evidence" value="ECO:0007669"/>
    <property type="project" value="InterPro"/>
</dbReference>
<dbReference type="SUPFAM" id="SSF141673">
    <property type="entry name" value="MOSC N-terminal domain-like"/>
    <property type="match status" value="1"/>
</dbReference>
<dbReference type="Pfam" id="PF03473">
    <property type="entry name" value="MOSC"/>
    <property type="match status" value="1"/>
</dbReference>
<protein>
    <recommendedName>
        <fullName evidence="1">MOSC domain-containing protein</fullName>
    </recommendedName>
</protein>
<accession>A0A9Q9RSB7</accession>
<evidence type="ECO:0000313" key="2">
    <source>
        <dbReference type="EMBL" id="VTT75450.1"/>
    </source>
</evidence>
<dbReference type="EMBL" id="CABFJX010000378">
    <property type="protein sequence ID" value="VTT75450.1"/>
    <property type="molecule type" value="Genomic_DNA"/>
</dbReference>
<dbReference type="GO" id="GO:0030170">
    <property type="term" value="F:pyridoxal phosphate binding"/>
    <property type="evidence" value="ECO:0007669"/>
    <property type="project" value="InterPro"/>
</dbReference>
<dbReference type="Proteomes" id="UP000760494">
    <property type="component" value="Unassembled WGS sequence"/>
</dbReference>
<comment type="caution">
    <text evidence="2">The sequence shown here is derived from an EMBL/GenBank/DDBJ whole genome shotgun (WGS) entry which is preliminary data.</text>
</comment>
<dbReference type="PROSITE" id="PS51340">
    <property type="entry name" value="MOSC"/>
    <property type="match status" value="1"/>
</dbReference>
<dbReference type="PANTHER" id="PTHR14237:SF34">
    <property type="entry name" value="MOSC DOMAIN PROTEIN (AFU_ORTHOLOGUE AFUA_2G07820)"/>
    <property type="match status" value="1"/>
</dbReference>
<gene>
    <name evidence="2" type="ORF">C2S_9905</name>
</gene>
<sequence>MKITQLWYYPIKGLRGIQVESAKLGPQGLQYDRHFMLYKIEKSGEFSKIQLSGHPECSLFAQEVVGDKIRVKYLIPEEPLVPWKPEQDTVLEVPIEPEITELSKADVSLHQSRVIAYRMGPKYDAWFTACFGFETALVFIGDGRRPVLGTFSPKSQATPPPWPMLLLNHLLGKKATEDDWITFTDCAPYLFTTEESLNNVKARLSTCDVEMKAMRPNIVLDGETAWDEDFWAQLTINGAHQVALTKMCGRCTSLNVDYSTGRAAKGERGTVLKKLMSDRRVDTGSKYSPVFGRYGFLTSNPGGDTTISIGDSVEVTKRSTERTVWDWALGDPKIAKYYQYEVEHTHSSIILVDGCGSAGPATVLAFTCLNKHTHLFDQGTRKSDKCSNVASANRPQTNGRYL</sequence>
<feature type="domain" description="MOSC" evidence="1">
    <location>
        <begin position="158"/>
        <end position="316"/>
    </location>
</feature>
<dbReference type="AlphaFoldDB" id="A0A9Q9RSB7"/>
<evidence type="ECO:0000313" key="3">
    <source>
        <dbReference type="Proteomes" id="UP000760494"/>
    </source>
</evidence>
<proteinExistence type="predicted"/>
<reference evidence="2" key="1">
    <citation type="submission" date="2019-05" db="EMBL/GenBank/DDBJ databases">
        <authorList>
            <person name="Piombo E."/>
        </authorList>
    </citation>
    <scope>NUCLEOTIDE SEQUENCE</scope>
    <source>
        <strain evidence="2">C2S</strain>
    </source>
</reference>
<evidence type="ECO:0000259" key="1">
    <source>
        <dbReference type="PROSITE" id="PS51340"/>
    </source>
</evidence>
<name>A0A9Q9RSB7_FUSFU</name>
<dbReference type="InterPro" id="IPR005302">
    <property type="entry name" value="MoCF_Sase_C"/>
</dbReference>
<dbReference type="GO" id="GO:0003824">
    <property type="term" value="F:catalytic activity"/>
    <property type="evidence" value="ECO:0007669"/>
    <property type="project" value="InterPro"/>
</dbReference>
<dbReference type="InterPro" id="IPR005303">
    <property type="entry name" value="MOCOS_middle"/>
</dbReference>
<dbReference type="PANTHER" id="PTHR14237">
    <property type="entry name" value="MOLYBDOPTERIN COFACTOR SULFURASE MOSC"/>
    <property type="match status" value="1"/>
</dbReference>
<organism evidence="2 3">
    <name type="scientific">Fusarium fujikuroi</name>
    <name type="common">Bakanae and foot rot disease fungus</name>
    <name type="synonym">Gibberella fujikuroi</name>
    <dbReference type="NCBI Taxonomy" id="5127"/>
    <lineage>
        <taxon>Eukaryota</taxon>
        <taxon>Fungi</taxon>
        <taxon>Dikarya</taxon>
        <taxon>Ascomycota</taxon>
        <taxon>Pezizomycotina</taxon>
        <taxon>Sordariomycetes</taxon>
        <taxon>Hypocreomycetidae</taxon>
        <taxon>Hypocreales</taxon>
        <taxon>Nectriaceae</taxon>
        <taxon>Fusarium</taxon>
        <taxon>Fusarium fujikuroi species complex</taxon>
    </lineage>
</organism>
<dbReference type="Pfam" id="PF03476">
    <property type="entry name" value="MOSC_N"/>
    <property type="match status" value="1"/>
</dbReference>
<dbReference type="InterPro" id="IPR011037">
    <property type="entry name" value="Pyrv_Knase-like_insert_dom_sf"/>
</dbReference>
<dbReference type="SUPFAM" id="SSF50800">
    <property type="entry name" value="PK beta-barrel domain-like"/>
    <property type="match status" value="1"/>
</dbReference>